<comment type="caution">
    <text evidence="9">The sequence shown here is derived from an EMBL/GenBank/DDBJ whole genome shotgun (WGS) entry which is preliminary data.</text>
</comment>
<reference evidence="9 10" key="1">
    <citation type="submission" date="2019-09" db="EMBL/GenBank/DDBJ databases">
        <title>NBRP : Genome information of microbial organism related human and environment.</title>
        <authorList>
            <person name="Hattori M."/>
            <person name="Oshima K."/>
            <person name="Inaba H."/>
            <person name="Suda W."/>
            <person name="Sakamoto M."/>
            <person name="Iino T."/>
            <person name="Kitahara M."/>
            <person name="Oshida Y."/>
            <person name="Iida T."/>
            <person name="Kudo T."/>
            <person name="Itoh T."/>
            <person name="Ohkuma M."/>
        </authorList>
    </citation>
    <scope>NUCLEOTIDE SEQUENCE [LARGE SCALE GENOMIC DNA]</scope>
    <source>
        <strain evidence="9 10">Q-1</strain>
    </source>
</reference>
<dbReference type="PANTHER" id="PTHR36964">
    <property type="entry name" value="PROTEIN-METHIONINE-SULFOXIDE REDUCTASE HEME-BINDING SUBUNIT MSRQ"/>
    <property type="match status" value="1"/>
</dbReference>
<evidence type="ECO:0000256" key="2">
    <source>
        <dbReference type="ARBA" id="ARBA00022448"/>
    </source>
</evidence>
<dbReference type="EMBL" id="BKCN01000009">
    <property type="protein sequence ID" value="GER04328.1"/>
    <property type="molecule type" value="Genomic_DNA"/>
</dbReference>
<feature type="transmembrane region" description="Helical" evidence="7">
    <location>
        <begin position="82"/>
        <end position="104"/>
    </location>
</feature>
<keyword evidence="2 7" id="KW-0813">Transport</keyword>
<evidence type="ECO:0000256" key="3">
    <source>
        <dbReference type="ARBA" id="ARBA00022692"/>
    </source>
</evidence>
<feature type="transmembrane region" description="Helical" evidence="7">
    <location>
        <begin position="155"/>
        <end position="172"/>
    </location>
</feature>
<dbReference type="InterPro" id="IPR022837">
    <property type="entry name" value="MsrQ-like"/>
</dbReference>
<dbReference type="GO" id="GO:0016679">
    <property type="term" value="F:oxidoreductase activity, acting on diphenols and related substances as donors"/>
    <property type="evidence" value="ECO:0007669"/>
    <property type="project" value="TreeGrafter"/>
</dbReference>
<dbReference type="GO" id="GO:0046872">
    <property type="term" value="F:metal ion binding"/>
    <property type="evidence" value="ECO:0007669"/>
    <property type="project" value="UniProtKB-KW"/>
</dbReference>
<keyword evidence="7" id="KW-0479">Metal-binding</keyword>
<keyword evidence="4 7" id="KW-1133">Transmembrane helix</keyword>
<dbReference type="AlphaFoldDB" id="A0A5A7N8C3"/>
<keyword evidence="5 7" id="KW-0408">Iron</keyword>
<evidence type="ECO:0000259" key="8">
    <source>
        <dbReference type="Pfam" id="PF01794"/>
    </source>
</evidence>
<dbReference type="GO" id="GO:0020037">
    <property type="term" value="F:heme binding"/>
    <property type="evidence" value="ECO:0007669"/>
    <property type="project" value="UniProtKB-UniRule"/>
</dbReference>
<comment type="subunit">
    <text evidence="7">Heterodimer of a catalytic subunit (MsrP) and a heme-binding subunit (MsrQ).</text>
</comment>
<dbReference type="GO" id="GO:0010181">
    <property type="term" value="F:FMN binding"/>
    <property type="evidence" value="ECO:0007669"/>
    <property type="project" value="UniProtKB-UniRule"/>
</dbReference>
<feature type="domain" description="Ferric oxidoreductase" evidence="8">
    <location>
        <begin position="50"/>
        <end position="163"/>
    </location>
</feature>
<keyword evidence="6 7" id="KW-0472">Membrane</keyword>
<dbReference type="GO" id="GO:0030091">
    <property type="term" value="P:protein repair"/>
    <property type="evidence" value="ECO:0007669"/>
    <property type="project" value="UniProtKB-UniRule"/>
</dbReference>
<evidence type="ECO:0000256" key="4">
    <source>
        <dbReference type="ARBA" id="ARBA00022989"/>
    </source>
</evidence>
<comment type="similarity">
    <text evidence="7">Belongs to the MsrQ family.</text>
</comment>
<evidence type="ECO:0000313" key="10">
    <source>
        <dbReference type="Proteomes" id="UP000324996"/>
    </source>
</evidence>
<feature type="transmembrane region" description="Helical" evidence="7">
    <location>
        <begin position="178"/>
        <end position="197"/>
    </location>
</feature>
<evidence type="ECO:0000313" key="9">
    <source>
        <dbReference type="EMBL" id="GER04328.1"/>
    </source>
</evidence>
<keyword evidence="7" id="KW-0349">Heme</keyword>
<keyword evidence="3 7" id="KW-0812">Transmembrane</keyword>
<feature type="transmembrane region" description="Helical" evidence="7">
    <location>
        <begin position="7"/>
        <end position="29"/>
    </location>
</feature>
<feature type="transmembrane region" description="Helical" evidence="7">
    <location>
        <begin position="116"/>
        <end position="134"/>
    </location>
</feature>
<dbReference type="InterPro" id="IPR013130">
    <property type="entry name" value="Fe3_Rdtase_TM_dom"/>
</dbReference>
<dbReference type="Pfam" id="PF01794">
    <property type="entry name" value="Ferric_reduct"/>
    <property type="match status" value="1"/>
</dbReference>
<comment type="cofactor">
    <cofactor evidence="7">
        <name>FMN</name>
        <dbReference type="ChEBI" id="CHEBI:58210"/>
    </cofactor>
    <text evidence="7">Binds 1 FMN per subunit.</text>
</comment>
<dbReference type="GO" id="GO:0009055">
    <property type="term" value="F:electron transfer activity"/>
    <property type="evidence" value="ECO:0007669"/>
    <property type="project" value="UniProtKB-UniRule"/>
</dbReference>
<dbReference type="PANTHER" id="PTHR36964:SF1">
    <property type="entry name" value="PROTEIN-METHIONINE-SULFOXIDE REDUCTASE HEME-BINDING SUBUNIT MSRQ"/>
    <property type="match status" value="1"/>
</dbReference>
<feature type="transmembrane region" description="Helical" evidence="7">
    <location>
        <begin position="49"/>
        <end position="70"/>
    </location>
</feature>
<accession>A0A5A7N8C3</accession>
<keyword evidence="7" id="KW-0288">FMN</keyword>
<dbReference type="GO" id="GO:0005886">
    <property type="term" value="C:plasma membrane"/>
    <property type="evidence" value="ECO:0007669"/>
    <property type="project" value="UniProtKB-SubCell"/>
</dbReference>
<keyword evidence="7" id="KW-0249">Electron transport</keyword>
<comment type="subcellular location">
    <subcellularLocation>
        <location evidence="7">Cell membrane</location>
        <topology evidence="7">Multi-pass membrane protein</topology>
    </subcellularLocation>
    <subcellularLocation>
        <location evidence="1">Membrane</location>
        <topology evidence="1">Multi-pass membrane protein</topology>
    </subcellularLocation>
</comment>
<keyword evidence="7" id="KW-1003">Cell membrane</keyword>
<evidence type="ECO:0000256" key="6">
    <source>
        <dbReference type="ARBA" id="ARBA00023136"/>
    </source>
</evidence>
<dbReference type="Proteomes" id="UP000324996">
    <property type="component" value="Unassembled WGS sequence"/>
</dbReference>
<comment type="function">
    <text evidence="7">Part of the MsrPQ system that repairs oxidized periplasmic proteins containing methionine sulfoxide residues (Met-O), using respiratory chain electrons. Thus protects these proteins from oxidative-stress damage caused by reactive species of oxygen and chlorine generated by the host defense mechanisms. MsrPQ is essential for the maintenance of envelope integrity under bleach stress, rescuing a wide series of structurally unrelated periplasmic proteins from methionine oxidation. MsrQ provides electrons for reduction to the reductase catalytic subunit MsrP, using the quinone pool of the respiratory chain.</text>
</comment>
<protein>
    <recommendedName>
        <fullName evidence="7">Protein-methionine-sulfoxide reductase heme-binding subunit MsrQ</fullName>
    </recommendedName>
    <alternativeName>
        <fullName evidence="7">Flavocytochrome MsrQ</fullName>
    </alternativeName>
</protein>
<gene>
    <name evidence="7 9" type="primary">msrQ</name>
    <name evidence="9" type="ORF">JCM17846_20100</name>
</gene>
<sequence length="223" mass="25718">MVTVKLFKILIFGLFSLPALWLLGQWGFYAMDAPHDLGFNPQEASNRFSGIWALRALIVALALGPVALMFRLTWPIQIRRMLGLFAFFYASLHLSSYLGLDLLGDMDAFWEDIKKRLYILFGLGAFLCLIPLALTSTKGWIKRLKARRWKQLHRLVYLAGILAALHYLYMAKGNQLEPKIYAAIITGLLLIRLWRLWPRIKRRTMKPIAQDITIKRDKAQARS</sequence>
<organism evidence="9 10">
    <name type="scientific">Iodidimonas nitroreducens</name>
    <dbReference type="NCBI Taxonomy" id="1236968"/>
    <lineage>
        <taxon>Bacteria</taxon>
        <taxon>Pseudomonadati</taxon>
        <taxon>Pseudomonadota</taxon>
        <taxon>Alphaproteobacteria</taxon>
        <taxon>Iodidimonadales</taxon>
        <taxon>Iodidimonadaceae</taxon>
        <taxon>Iodidimonas</taxon>
    </lineage>
</organism>
<comment type="cofactor">
    <cofactor evidence="7">
        <name>heme b</name>
        <dbReference type="ChEBI" id="CHEBI:60344"/>
    </cofactor>
    <text evidence="7">Binds 1 heme b (iron(II)-protoporphyrin IX) group per subunit.</text>
</comment>
<keyword evidence="10" id="KW-1185">Reference proteome</keyword>
<evidence type="ECO:0000256" key="5">
    <source>
        <dbReference type="ARBA" id="ARBA00023004"/>
    </source>
</evidence>
<name>A0A5A7N8C3_9PROT</name>
<evidence type="ECO:0000256" key="1">
    <source>
        <dbReference type="ARBA" id="ARBA00004141"/>
    </source>
</evidence>
<evidence type="ECO:0000256" key="7">
    <source>
        <dbReference type="HAMAP-Rule" id="MF_01207"/>
    </source>
</evidence>
<keyword evidence="7" id="KW-0285">Flavoprotein</keyword>
<dbReference type="HAMAP" id="MF_01207">
    <property type="entry name" value="MsrQ"/>
    <property type="match status" value="1"/>
</dbReference>
<proteinExistence type="inferred from homology"/>